<reference evidence="2" key="2">
    <citation type="submission" date="2020-12" db="EMBL/GenBank/DDBJ databases">
        <title>New Spironucleus salmonicida genome in near-complete chromosomes.</title>
        <authorList>
            <person name="Xu F."/>
            <person name="Kurt Z."/>
            <person name="Jimenez-Gonzalez A."/>
            <person name="Astvaldsson A."/>
            <person name="Andersson J.O."/>
            <person name="Svard S.G."/>
        </authorList>
    </citation>
    <scope>NUCLEOTIDE SEQUENCE</scope>
    <source>
        <strain evidence="2">ATCC 50377</strain>
    </source>
</reference>
<evidence type="ECO:0000313" key="2">
    <source>
        <dbReference type="EMBL" id="KAH0576250.1"/>
    </source>
</evidence>
<name>V6LJN0_9EUKA</name>
<dbReference type="EMBL" id="KI546108">
    <property type="protein sequence ID" value="EST44800.1"/>
    <property type="molecule type" value="Genomic_DNA"/>
</dbReference>
<sequence>MQIISTFKLVQINQIYQLKHKLPQILRIIGRLNFQIDALLTFDDPELPEHPFPDHEFSTILHQFVSKQIYRIRNGKLLAFPAKKHIKFGTAEPVFWTEFACVQTTKIQRQIRTKSSVLVTPFSPQNCKIGCPAALFDRVLGDVRGKLFVVNGVEGSGEVWENPKVKVVHAPAGRILVIDFVGSSARHCVSYGYEEGPLGGDV</sequence>
<dbReference type="EMBL" id="AUWU02000002">
    <property type="protein sequence ID" value="KAH0576250.1"/>
    <property type="molecule type" value="Genomic_DNA"/>
</dbReference>
<evidence type="ECO:0000313" key="3">
    <source>
        <dbReference type="Proteomes" id="UP000018208"/>
    </source>
</evidence>
<evidence type="ECO:0000313" key="1">
    <source>
        <dbReference type="EMBL" id="EST44800.1"/>
    </source>
</evidence>
<accession>V6LJN0</accession>
<organism evidence="1">
    <name type="scientific">Spironucleus salmonicida</name>
    <dbReference type="NCBI Taxonomy" id="348837"/>
    <lineage>
        <taxon>Eukaryota</taxon>
        <taxon>Metamonada</taxon>
        <taxon>Diplomonadida</taxon>
        <taxon>Hexamitidae</taxon>
        <taxon>Hexamitinae</taxon>
        <taxon>Spironucleus</taxon>
    </lineage>
</organism>
<dbReference type="Proteomes" id="UP000018208">
    <property type="component" value="Unassembled WGS sequence"/>
</dbReference>
<protein>
    <submittedName>
        <fullName evidence="1">Uncharacterized protein</fullName>
    </submittedName>
</protein>
<keyword evidence="3" id="KW-1185">Reference proteome</keyword>
<proteinExistence type="predicted"/>
<gene>
    <name evidence="1" type="ORF">SS50377_15309</name>
    <name evidence="2" type="ORF">SS50377_21812</name>
</gene>
<dbReference type="AlphaFoldDB" id="V6LJN0"/>
<reference evidence="1 2" key="1">
    <citation type="journal article" date="2014" name="PLoS Genet.">
        <title>The Genome of Spironucleus salmonicida Highlights a Fish Pathogen Adapted to Fluctuating Environments.</title>
        <authorList>
            <person name="Xu F."/>
            <person name="Jerlstrom-Hultqvist J."/>
            <person name="Einarsson E."/>
            <person name="Astvaldsson A."/>
            <person name="Svard S.G."/>
            <person name="Andersson J.O."/>
        </authorList>
    </citation>
    <scope>NUCLEOTIDE SEQUENCE</scope>
    <source>
        <strain evidence="2">ATCC 50377</strain>
    </source>
</reference>
<dbReference type="VEuPathDB" id="GiardiaDB:SS50377_21812"/>